<dbReference type="AlphaFoldDB" id="A0A485LBR1"/>
<evidence type="ECO:0000313" key="1">
    <source>
        <dbReference type="EMBL" id="KAF0689729.1"/>
    </source>
</evidence>
<dbReference type="OrthoDB" id="10664734at2759"/>
<sequence>MESPSRVLSGLKRRRLDMMSPVHCLPSLSLMLKRDTPPEATSFNPTPRTCDNDNAVGLLDLLGAAAQMRSPIIGPAKTHPRVMPTATMPQVGPRLASISLTSNIHHRSHHDAMPQNHITSTIDSRIPQLRGSYGLPPSLPGLPPSSFRPVVAPPRSSDLTREDRVARWKAKRQRQHAAKVIRDGANPYLQAQQKIAATRKRIHGRFASTDVYIPITALQN</sequence>
<name>A0A485LBR1_9STRA</name>
<evidence type="ECO:0000313" key="3">
    <source>
        <dbReference type="Proteomes" id="UP000332933"/>
    </source>
</evidence>
<evidence type="ECO:0000313" key="2">
    <source>
        <dbReference type="EMBL" id="VFT95574.1"/>
    </source>
</evidence>
<dbReference type="Proteomes" id="UP000332933">
    <property type="component" value="Unassembled WGS sequence"/>
</dbReference>
<reference evidence="1" key="2">
    <citation type="submission" date="2019-06" db="EMBL/GenBank/DDBJ databases">
        <title>Genomics analysis of Aphanomyces spp. identifies a new class of oomycete effector associated with host adaptation.</title>
        <authorList>
            <person name="Gaulin E."/>
        </authorList>
    </citation>
    <scope>NUCLEOTIDE SEQUENCE</scope>
    <source>
        <strain evidence="1">CBS 578.67</strain>
    </source>
</reference>
<reference evidence="2 3" key="1">
    <citation type="submission" date="2019-03" db="EMBL/GenBank/DDBJ databases">
        <authorList>
            <person name="Gaulin E."/>
            <person name="Dumas B."/>
        </authorList>
    </citation>
    <scope>NUCLEOTIDE SEQUENCE [LARGE SCALE GENOMIC DNA]</scope>
    <source>
        <strain evidence="2">CBS 568.67</strain>
    </source>
</reference>
<protein>
    <submittedName>
        <fullName evidence="2">Aste57867_18840 protein</fullName>
    </submittedName>
</protein>
<dbReference type="EMBL" id="CAADRA010006436">
    <property type="protein sequence ID" value="VFT95574.1"/>
    <property type="molecule type" value="Genomic_DNA"/>
</dbReference>
<organism evidence="2 3">
    <name type="scientific">Aphanomyces stellatus</name>
    <dbReference type="NCBI Taxonomy" id="120398"/>
    <lineage>
        <taxon>Eukaryota</taxon>
        <taxon>Sar</taxon>
        <taxon>Stramenopiles</taxon>
        <taxon>Oomycota</taxon>
        <taxon>Saprolegniomycetes</taxon>
        <taxon>Saprolegniales</taxon>
        <taxon>Verrucalvaceae</taxon>
        <taxon>Aphanomyces</taxon>
    </lineage>
</organism>
<accession>A0A485LBR1</accession>
<proteinExistence type="predicted"/>
<keyword evidence="3" id="KW-1185">Reference proteome</keyword>
<dbReference type="EMBL" id="VJMH01006415">
    <property type="protein sequence ID" value="KAF0689729.1"/>
    <property type="molecule type" value="Genomic_DNA"/>
</dbReference>
<gene>
    <name evidence="2" type="primary">Aste57867_18840</name>
    <name evidence="1" type="ORF">As57867_018776</name>
    <name evidence="2" type="ORF">ASTE57867_18840</name>
</gene>